<reference evidence="8" key="1">
    <citation type="journal article" date="2020" name="Stud. Mycol.">
        <title>101 Dothideomycetes genomes: a test case for predicting lifestyles and emergence of pathogens.</title>
        <authorList>
            <person name="Haridas S."/>
            <person name="Albert R."/>
            <person name="Binder M."/>
            <person name="Bloem J."/>
            <person name="Labutti K."/>
            <person name="Salamov A."/>
            <person name="Andreopoulos B."/>
            <person name="Baker S."/>
            <person name="Barry K."/>
            <person name="Bills G."/>
            <person name="Bluhm B."/>
            <person name="Cannon C."/>
            <person name="Castanera R."/>
            <person name="Culley D."/>
            <person name="Daum C."/>
            <person name="Ezra D."/>
            <person name="Gonzalez J."/>
            <person name="Henrissat B."/>
            <person name="Kuo A."/>
            <person name="Liang C."/>
            <person name="Lipzen A."/>
            <person name="Lutzoni F."/>
            <person name="Magnuson J."/>
            <person name="Mondo S."/>
            <person name="Nolan M."/>
            <person name="Ohm R."/>
            <person name="Pangilinan J."/>
            <person name="Park H.-J."/>
            <person name="Ramirez L."/>
            <person name="Alfaro M."/>
            <person name="Sun H."/>
            <person name="Tritt A."/>
            <person name="Yoshinaga Y."/>
            <person name="Zwiers L.-H."/>
            <person name="Turgeon B."/>
            <person name="Goodwin S."/>
            <person name="Spatafora J."/>
            <person name="Crous P."/>
            <person name="Grigoriev I."/>
        </authorList>
    </citation>
    <scope>NUCLEOTIDE SEQUENCE</scope>
    <source>
        <strain evidence="8">CBS 130266</strain>
    </source>
</reference>
<accession>A0A9P4NEK1</accession>
<keyword evidence="4" id="KW-0560">Oxidoreductase</keyword>
<evidence type="ECO:0000313" key="8">
    <source>
        <dbReference type="EMBL" id="KAF2417665.1"/>
    </source>
</evidence>
<evidence type="ECO:0000256" key="5">
    <source>
        <dbReference type="ARBA" id="ARBA00023033"/>
    </source>
</evidence>
<evidence type="ECO:0000313" key="9">
    <source>
        <dbReference type="Proteomes" id="UP000800235"/>
    </source>
</evidence>
<dbReference type="AlphaFoldDB" id="A0A9P4NEK1"/>
<feature type="domain" description="FAD-binding" evidence="7">
    <location>
        <begin position="271"/>
        <end position="312"/>
    </location>
</feature>
<evidence type="ECO:0000256" key="1">
    <source>
        <dbReference type="ARBA" id="ARBA00007992"/>
    </source>
</evidence>
<dbReference type="PANTHER" id="PTHR13789">
    <property type="entry name" value="MONOOXYGENASE"/>
    <property type="match status" value="1"/>
</dbReference>
<gene>
    <name evidence="8" type="ORF">EJ08DRAFT_673608</name>
</gene>
<dbReference type="InterPro" id="IPR002938">
    <property type="entry name" value="FAD-bd"/>
</dbReference>
<sequence>MADIPQIPSTTIIGAGLAGLTLALLLQKSGIDSRFYELRNPDYDFGGAVMLSPNALRILDNVGAYKRLKNKAYNFQSLTFKADFDFKTSGVYYFGDKEKYQYDALRIHRKVLIAELRAMVQEQGIPIAYGRKFSHVISESEQGVKFAFADGRVEETKYLIGTDGIHSKHAGFPLPVTIMRKAGAYVLALQGGPDGQEAFAGRQFKQPLQDRSGWDALLRDKPQLINMLQHDMSEWSDLVRSGQEQISTDDAHNLRIWPFHTVPKLDKWSSETGRVIIMGDAAHAIPPSSGQGANQAFKDALSLCVVLDAAHKKERFDLPKALHAWMNYRHQRIDKILVLTNQMNNLRLPEDEREKLPQEEVWSDQGDDMGWLYLHDVEDNMKGLLGASS</sequence>
<evidence type="ECO:0000256" key="6">
    <source>
        <dbReference type="SAM" id="Phobius"/>
    </source>
</evidence>
<keyword evidence="3" id="KW-0274">FAD</keyword>
<comment type="caution">
    <text evidence="8">The sequence shown here is derived from an EMBL/GenBank/DDBJ whole genome shotgun (WGS) entry which is preliminary data.</text>
</comment>
<name>A0A9P4NEK1_9PEZI</name>
<dbReference type="Pfam" id="PF01494">
    <property type="entry name" value="FAD_binding_3"/>
    <property type="match status" value="2"/>
</dbReference>
<proteinExistence type="inferred from homology"/>
<dbReference type="Proteomes" id="UP000800235">
    <property type="component" value="Unassembled WGS sequence"/>
</dbReference>
<keyword evidence="9" id="KW-1185">Reference proteome</keyword>
<keyword evidence="5" id="KW-0503">Monooxygenase</keyword>
<evidence type="ECO:0000256" key="2">
    <source>
        <dbReference type="ARBA" id="ARBA00022630"/>
    </source>
</evidence>
<dbReference type="PRINTS" id="PR00420">
    <property type="entry name" value="RNGMNOXGNASE"/>
</dbReference>
<comment type="similarity">
    <text evidence="1">Belongs to the paxM FAD-dependent monooxygenase family.</text>
</comment>
<dbReference type="GO" id="GO:0004497">
    <property type="term" value="F:monooxygenase activity"/>
    <property type="evidence" value="ECO:0007669"/>
    <property type="project" value="UniProtKB-KW"/>
</dbReference>
<dbReference type="Gene3D" id="3.50.50.60">
    <property type="entry name" value="FAD/NAD(P)-binding domain"/>
    <property type="match status" value="1"/>
</dbReference>
<dbReference type="EMBL" id="MU007136">
    <property type="protein sequence ID" value="KAF2417665.1"/>
    <property type="molecule type" value="Genomic_DNA"/>
</dbReference>
<dbReference type="InterPro" id="IPR050493">
    <property type="entry name" value="FAD-dep_Monooxygenase_BioMet"/>
</dbReference>
<keyword evidence="2" id="KW-0285">Flavoprotein</keyword>
<feature type="domain" description="FAD-binding" evidence="7">
    <location>
        <begin position="10"/>
        <end position="168"/>
    </location>
</feature>
<dbReference type="SUPFAM" id="SSF51905">
    <property type="entry name" value="FAD/NAD(P)-binding domain"/>
    <property type="match status" value="1"/>
</dbReference>
<evidence type="ECO:0000256" key="3">
    <source>
        <dbReference type="ARBA" id="ARBA00022827"/>
    </source>
</evidence>
<dbReference type="OrthoDB" id="16820at2759"/>
<keyword evidence="6" id="KW-0812">Transmembrane</keyword>
<keyword evidence="6" id="KW-1133">Transmembrane helix</keyword>
<dbReference type="PANTHER" id="PTHR13789:SF309">
    <property type="entry name" value="PUTATIVE (AFU_ORTHOLOGUE AFUA_6G14510)-RELATED"/>
    <property type="match status" value="1"/>
</dbReference>
<keyword evidence="6" id="KW-0472">Membrane</keyword>
<dbReference type="GO" id="GO:0071949">
    <property type="term" value="F:FAD binding"/>
    <property type="evidence" value="ECO:0007669"/>
    <property type="project" value="InterPro"/>
</dbReference>
<dbReference type="InterPro" id="IPR036188">
    <property type="entry name" value="FAD/NAD-bd_sf"/>
</dbReference>
<organism evidence="8 9">
    <name type="scientific">Tothia fuscella</name>
    <dbReference type="NCBI Taxonomy" id="1048955"/>
    <lineage>
        <taxon>Eukaryota</taxon>
        <taxon>Fungi</taxon>
        <taxon>Dikarya</taxon>
        <taxon>Ascomycota</taxon>
        <taxon>Pezizomycotina</taxon>
        <taxon>Dothideomycetes</taxon>
        <taxon>Pleosporomycetidae</taxon>
        <taxon>Venturiales</taxon>
        <taxon>Cylindrosympodiaceae</taxon>
        <taxon>Tothia</taxon>
    </lineage>
</organism>
<protein>
    <submittedName>
        <fullName evidence="8">FAD/NAD(P)-binding domain-containing protein</fullName>
    </submittedName>
</protein>
<feature type="transmembrane region" description="Helical" evidence="6">
    <location>
        <begin position="6"/>
        <end position="26"/>
    </location>
</feature>
<evidence type="ECO:0000259" key="7">
    <source>
        <dbReference type="Pfam" id="PF01494"/>
    </source>
</evidence>
<evidence type="ECO:0000256" key="4">
    <source>
        <dbReference type="ARBA" id="ARBA00023002"/>
    </source>
</evidence>